<dbReference type="InterPro" id="IPR036428">
    <property type="entry name" value="PCD_sf"/>
</dbReference>
<dbReference type="NCBIfam" id="NF002017">
    <property type="entry name" value="PRK00823.1-2"/>
    <property type="match status" value="1"/>
</dbReference>
<dbReference type="GO" id="GO:0006729">
    <property type="term" value="P:tetrahydrobiopterin biosynthetic process"/>
    <property type="evidence" value="ECO:0007669"/>
    <property type="project" value="InterPro"/>
</dbReference>
<dbReference type="HAMAP" id="MF_00434">
    <property type="entry name" value="Pterin_4_alpha"/>
    <property type="match status" value="1"/>
</dbReference>
<dbReference type="Proteomes" id="UP000177117">
    <property type="component" value="Unassembled WGS sequence"/>
</dbReference>
<dbReference type="EC" id="4.2.1.96" evidence="4"/>
<gene>
    <name evidence="5" type="ORF">A2650_00880</name>
</gene>
<evidence type="ECO:0000256" key="1">
    <source>
        <dbReference type="ARBA" id="ARBA00001554"/>
    </source>
</evidence>
<comment type="catalytic activity">
    <reaction evidence="1 4">
        <text>(4aS,6R)-4a-hydroxy-L-erythro-5,6,7,8-tetrahydrobiopterin = (6R)-L-erythro-6,7-dihydrobiopterin + H2O</text>
        <dbReference type="Rhea" id="RHEA:11920"/>
        <dbReference type="ChEBI" id="CHEBI:15377"/>
        <dbReference type="ChEBI" id="CHEBI:15642"/>
        <dbReference type="ChEBI" id="CHEBI:43120"/>
        <dbReference type="EC" id="4.2.1.96"/>
    </reaction>
</comment>
<dbReference type="SUPFAM" id="SSF55248">
    <property type="entry name" value="PCD-like"/>
    <property type="match status" value="1"/>
</dbReference>
<dbReference type="AlphaFoldDB" id="A0A1F8EFR6"/>
<accession>A0A1F8EFR6</accession>
<protein>
    <recommendedName>
        <fullName evidence="4">Putative pterin-4-alpha-carbinolamine dehydratase</fullName>
        <shortName evidence="4">PHS</shortName>
        <ecNumber evidence="4">4.2.1.96</ecNumber>
    </recommendedName>
    <alternativeName>
        <fullName evidence="4">4-alpha-hydroxy-tetrahydropterin dehydratase</fullName>
    </alternativeName>
    <alternativeName>
        <fullName evidence="4">Pterin carbinolamine dehydratase</fullName>
        <shortName evidence="4">PCD</shortName>
    </alternativeName>
</protein>
<reference evidence="5 6" key="1">
    <citation type="journal article" date="2016" name="Nat. Commun.">
        <title>Thousands of microbial genomes shed light on interconnected biogeochemical processes in an aquifer system.</title>
        <authorList>
            <person name="Anantharaman K."/>
            <person name="Brown C.T."/>
            <person name="Hug L.A."/>
            <person name="Sharon I."/>
            <person name="Castelle C.J."/>
            <person name="Probst A.J."/>
            <person name="Thomas B.C."/>
            <person name="Singh A."/>
            <person name="Wilkins M.J."/>
            <person name="Karaoz U."/>
            <person name="Brodie E.L."/>
            <person name="Williams K.H."/>
            <person name="Hubbard S.S."/>
            <person name="Banfield J.F."/>
        </authorList>
    </citation>
    <scope>NUCLEOTIDE SEQUENCE [LARGE SCALE GENOMIC DNA]</scope>
</reference>
<dbReference type="Pfam" id="PF01329">
    <property type="entry name" value="Pterin_4a"/>
    <property type="match status" value="1"/>
</dbReference>
<evidence type="ECO:0000313" key="5">
    <source>
        <dbReference type="EMBL" id="OGM99690.1"/>
    </source>
</evidence>
<dbReference type="EMBL" id="MGJD01000037">
    <property type="protein sequence ID" value="OGM99690.1"/>
    <property type="molecule type" value="Genomic_DNA"/>
</dbReference>
<dbReference type="InterPro" id="IPR001533">
    <property type="entry name" value="Pterin_deHydtase"/>
</dbReference>
<organism evidence="5 6">
    <name type="scientific">Candidatus Yanofskybacteria bacterium RIFCSPHIGHO2_01_FULL_41_53</name>
    <dbReference type="NCBI Taxonomy" id="1802663"/>
    <lineage>
        <taxon>Bacteria</taxon>
        <taxon>Candidatus Yanofskyibacteriota</taxon>
    </lineage>
</organism>
<dbReference type="CDD" id="cd00488">
    <property type="entry name" value="PCD_DCoH"/>
    <property type="match status" value="1"/>
</dbReference>
<comment type="caution">
    <text evidence="5">The sequence shown here is derived from an EMBL/GenBank/DDBJ whole genome shotgun (WGS) entry which is preliminary data.</text>
</comment>
<proteinExistence type="inferred from homology"/>
<evidence type="ECO:0000256" key="4">
    <source>
        <dbReference type="HAMAP-Rule" id="MF_00434"/>
    </source>
</evidence>
<dbReference type="PANTHER" id="PTHR12599">
    <property type="entry name" value="PTERIN-4-ALPHA-CARBINOLAMINE DEHYDRATASE"/>
    <property type="match status" value="1"/>
</dbReference>
<comment type="similarity">
    <text evidence="2 4">Belongs to the pterin-4-alpha-carbinolamine dehydratase family.</text>
</comment>
<sequence>MLLNKQEVDWRIGELGGWKIEEGKLKKIFKFKDFISAIEFVNAVAGLAEKENHHPDILITYNKVRITLWTHDVGGLSEKDFNLASKIEKGLIDL</sequence>
<evidence type="ECO:0000256" key="3">
    <source>
        <dbReference type="ARBA" id="ARBA00023239"/>
    </source>
</evidence>
<dbReference type="Gene3D" id="3.30.1360.20">
    <property type="entry name" value="Transcriptional coactivator/pterin dehydratase"/>
    <property type="match status" value="1"/>
</dbReference>
<evidence type="ECO:0000313" key="6">
    <source>
        <dbReference type="Proteomes" id="UP000177117"/>
    </source>
</evidence>
<evidence type="ECO:0000256" key="2">
    <source>
        <dbReference type="ARBA" id="ARBA00006472"/>
    </source>
</evidence>
<dbReference type="PANTHER" id="PTHR12599:SF0">
    <property type="entry name" value="PTERIN-4-ALPHA-CARBINOLAMINE DEHYDRATASE"/>
    <property type="match status" value="1"/>
</dbReference>
<dbReference type="GO" id="GO:0008124">
    <property type="term" value="F:4-alpha-hydroxytetrahydrobiopterin dehydratase activity"/>
    <property type="evidence" value="ECO:0007669"/>
    <property type="project" value="UniProtKB-UniRule"/>
</dbReference>
<name>A0A1F8EFR6_9BACT</name>
<keyword evidence="3 4" id="KW-0456">Lyase</keyword>